<sequence>MKNGQETLPASAEQASNSRPSPTTRWGGRALGHGIAWVLTVLACAWVGLCTAVGPIYRANDTIAHFGALNWLLGLVTFGITLAIVYLAAAWTKKLGKGNTARGRVNIGARTASAIRSRSQNLGDRCQVRAAASPRWRRAGRIIMRYTRSWQSIMVVLLLGWFWVWATLLASFGADVLSQGSEVASWLDSLNGVQLPYRDGSTIMDVYPTAHYLWPAQPTYLTDQHNLPLTLLYGSVMALSRQLTGAADLGLIVLAGAQLVFAAFCAAATANRFFQPAQVFTCAQKPASQPALPSAGPLARALTLAVLLASPLSFLSTIALTKSPLFAWACLWWLGIGYEFHLARRRGLTMALRHRWALLFSSVIMLASAKYAVYLVAVQLLLALAADRKHWKTYLLCLLLPLVAYEGTLGLLVGSGAVIKGDPIEGKSMQLQQIARVAQRNPAGIPQSARENLAPILDLDAAAEAYNPNDADRVKSSGTGDKLTVYRWRTVTANDMKQLNRAWLQIGLRNPTLYVDAFLAESYGYFDLGDSAYVPVSYYVDNGNVQDKSAWIRYWCHDWRGFVGWFARAWAAVPVIGWPAKGNFWVVATLLLLASEALRGRWRDLLYQAPLLLIMGVMVMSPANNFERHILPLVFAFPFLILAFHRQTRLEESESSAQ</sequence>
<keyword evidence="2" id="KW-0812">Transmembrane</keyword>
<feature type="transmembrane region" description="Helical" evidence="2">
    <location>
        <begin position="356"/>
        <end position="381"/>
    </location>
</feature>
<dbReference type="Pfam" id="PF19484">
    <property type="entry name" value="DUF6020"/>
    <property type="match status" value="1"/>
</dbReference>
<feature type="transmembrane region" description="Helical" evidence="2">
    <location>
        <begin position="325"/>
        <end position="344"/>
    </location>
</feature>
<feature type="transmembrane region" description="Helical" evidence="2">
    <location>
        <begin position="249"/>
        <end position="270"/>
    </location>
</feature>
<feature type="region of interest" description="Disordered" evidence="1">
    <location>
        <begin position="1"/>
        <end position="24"/>
    </location>
</feature>
<organism evidence="3 4">
    <name type="scientific">Bombiscardovia apis</name>
    <dbReference type="NCBI Taxonomy" id="2932182"/>
    <lineage>
        <taxon>Bacteria</taxon>
        <taxon>Bacillati</taxon>
        <taxon>Actinomycetota</taxon>
        <taxon>Actinomycetes</taxon>
        <taxon>Bifidobacteriales</taxon>
        <taxon>Bifidobacteriaceae</taxon>
        <taxon>Bombiscardovia</taxon>
    </lineage>
</organism>
<evidence type="ECO:0000313" key="3">
    <source>
        <dbReference type="EMBL" id="BDR54083.1"/>
    </source>
</evidence>
<dbReference type="Proteomes" id="UP001321748">
    <property type="component" value="Chromosome"/>
</dbReference>
<gene>
    <name evidence="3" type="ORF">KIMH_01940</name>
</gene>
<dbReference type="EMBL" id="AP026800">
    <property type="protein sequence ID" value="BDR54083.1"/>
    <property type="molecule type" value="Genomic_DNA"/>
</dbReference>
<feature type="transmembrane region" description="Helical" evidence="2">
    <location>
        <begin position="298"/>
        <end position="319"/>
    </location>
</feature>
<feature type="transmembrane region" description="Helical" evidence="2">
    <location>
        <begin position="69"/>
        <end position="89"/>
    </location>
</feature>
<keyword evidence="4" id="KW-1185">Reference proteome</keyword>
<keyword evidence="2" id="KW-1133">Transmembrane helix</keyword>
<proteinExistence type="predicted"/>
<evidence type="ECO:0000256" key="2">
    <source>
        <dbReference type="SAM" id="Phobius"/>
    </source>
</evidence>
<keyword evidence="2" id="KW-0472">Membrane</keyword>
<feature type="transmembrane region" description="Helical" evidence="2">
    <location>
        <begin position="153"/>
        <end position="174"/>
    </location>
</feature>
<feature type="transmembrane region" description="Helical" evidence="2">
    <location>
        <begin position="35"/>
        <end position="57"/>
    </location>
</feature>
<name>A0ABN6SEM3_9BIFI</name>
<accession>A0ABN6SEM3</accession>
<evidence type="ECO:0000256" key="1">
    <source>
        <dbReference type="SAM" id="MobiDB-lite"/>
    </source>
</evidence>
<reference evidence="3 4" key="1">
    <citation type="journal article" date="2023" name="Microbiol. Spectr.">
        <title>Symbiosis of Carpenter Bees with Uncharacterized Lactic Acid Bacteria Showing NAD Auxotrophy.</title>
        <authorList>
            <person name="Kawasaki S."/>
            <person name="Ozawa K."/>
            <person name="Mori T."/>
            <person name="Yamamoto A."/>
            <person name="Ito M."/>
            <person name="Ohkuma M."/>
            <person name="Sakamoto M."/>
            <person name="Matsutani M."/>
        </authorList>
    </citation>
    <scope>NUCLEOTIDE SEQUENCE [LARGE SCALE GENOMIC DNA]</scope>
    <source>
        <strain evidence="3 4">KimH</strain>
    </source>
</reference>
<dbReference type="RefSeq" id="WP_317643102.1">
    <property type="nucleotide sequence ID" value="NZ_AP026800.1"/>
</dbReference>
<dbReference type="InterPro" id="IPR046062">
    <property type="entry name" value="DUF6020"/>
</dbReference>
<protein>
    <recommendedName>
        <fullName evidence="5">Beta-carotene 15,15'-monooxygenase</fullName>
    </recommendedName>
</protein>
<evidence type="ECO:0000313" key="4">
    <source>
        <dbReference type="Proteomes" id="UP001321748"/>
    </source>
</evidence>
<evidence type="ECO:0008006" key="5">
    <source>
        <dbReference type="Google" id="ProtNLM"/>
    </source>
</evidence>